<dbReference type="STRING" id="36849.OXPF_23020"/>
<evidence type="ECO:0000313" key="2">
    <source>
        <dbReference type="Proteomes" id="UP000050326"/>
    </source>
</evidence>
<dbReference type="Proteomes" id="UP000050326">
    <property type="component" value="Unassembled WGS sequence"/>
</dbReference>
<dbReference type="EMBL" id="LKET01000032">
    <property type="protein sequence ID" value="KPU44135.1"/>
    <property type="molecule type" value="Genomic_DNA"/>
</dbReference>
<dbReference type="OrthoDB" id="1707731at2"/>
<proteinExistence type="predicted"/>
<name>A0A0P8W7X2_9CLOT</name>
<reference evidence="1 2" key="1">
    <citation type="submission" date="2015-09" db="EMBL/GenBank/DDBJ databases">
        <title>Genome sequence of Oxobacter pfennigii DSM 3222.</title>
        <authorList>
            <person name="Poehlein A."/>
            <person name="Bengelsdorf F.R."/>
            <person name="Schiel-Bengelsdorf B."/>
            <person name="Duerre P."/>
            <person name="Daniel R."/>
        </authorList>
    </citation>
    <scope>NUCLEOTIDE SEQUENCE [LARGE SCALE GENOMIC DNA]</scope>
    <source>
        <strain evidence="1 2">DSM 3222</strain>
    </source>
</reference>
<comment type="caution">
    <text evidence="1">The sequence shown here is derived from an EMBL/GenBank/DDBJ whole genome shotgun (WGS) entry which is preliminary data.</text>
</comment>
<protein>
    <submittedName>
        <fullName evidence="1">Uncharacterized protein</fullName>
    </submittedName>
</protein>
<organism evidence="1 2">
    <name type="scientific">Oxobacter pfennigii</name>
    <dbReference type="NCBI Taxonomy" id="36849"/>
    <lineage>
        <taxon>Bacteria</taxon>
        <taxon>Bacillati</taxon>
        <taxon>Bacillota</taxon>
        <taxon>Clostridia</taxon>
        <taxon>Eubacteriales</taxon>
        <taxon>Clostridiaceae</taxon>
        <taxon>Oxobacter</taxon>
    </lineage>
</organism>
<gene>
    <name evidence="1" type="ORF">OXPF_23020</name>
</gene>
<dbReference type="RefSeq" id="WP_054875332.1">
    <property type="nucleotide sequence ID" value="NZ_LKET01000032.1"/>
</dbReference>
<keyword evidence="2" id="KW-1185">Reference proteome</keyword>
<dbReference type="AlphaFoldDB" id="A0A0P8W7X2"/>
<sequence length="97" mass="11246">MLNSIIAGRVRDGSVYKMTLEVPEKEFFEIYSDLDNEAAEDILKQYMMYHADDGRYSDISILHDSNAHVVSIRAIMHYDGNDHTEQFNIPPYLSNKM</sequence>
<accession>A0A0P8W7X2</accession>
<evidence type="ECO:0000313" key="1">
    <source>
        <dbReference type="EMBL" id="KPU44135.1"/>
    </source>
</evidence>